<feature type="compositionally biased region" description="Basic and acidic residues" evidence="1">
    <location>
        <begin position="75"/>
        <end position="91"/>
    </location>
</feature>
<sequence length="320" mass="36707">MEGTQNVLDGVGDGEDDQLDQKIENNVLRIVSWTDAQKALSPEQQGDVPLVVSVSGRTLCTGKNAKTWRASGAPAKEKGKTAGKKRQDTKFARVRSPVNSRSRSQSPPGSRPPSRLPSPTLQFARSPNNIQSRGRSVSPARSPFRGRGRSRSRSYRRSRSRSRSRSLYHRRDRYAYSRSPARRGDEHRTRLCWHSPPPAGPSRFLPIDRANENFVDNLTEPPRRTERFPAYDEEHSAGTSRTRNHQASREDPRPKRPRIDWEKEYEANHQDERPNKKKKVEFSDGKNNRRVTDRYGGSSSKGKGKERMRDPEHENYRKRK</sequence>
<evidence type="ECO:0000313" key="2">
    <source>
        <dbReference type="EMBL" id="THU96395.1"/>
    </source>
</evidence>
<keyword evidence="3" id="KW-1185">Reference proteome</keyword>
<dbReference type="OrthoDB" id="3017916at2759"/>
<accession>A0A4V4HFV4</accession>
<feature type="compositionally biased region" description="Basic and acidic residues" evidence="1">
    <location>
        <begin position="303"/>
        <end position="320"/>
    </location>
</feature>
<evidence type="ECO:0000313" key="3">
    <source>
        <dbReference type="Proteomes" id="UP000297245"/>
    </source>
</evidence>
<feature type="compositionally biased region" description="Basic and acidic residues" evidence="1">
    <location>
        <begin position="221"/>
        <end position="236"/>
    </location>
</feature>
<dbReference type="Proteomes" id="UP000297245">
    <property type="component" value="Unassembled WGS sequence"/>
</dbReference>
<protein>
    <submittedName>
        <fullName evidence="2">Uncharacterized protein</fullName>
    </submittedName>
</protein>
<feature type="compositionally biased region" description="Polar residues" evidence="1">
    <location>
        <begin position="120"/>
        <end position="135"/>
    </location>
</feature>
<feature type="compositionally biased region" description="Low complexity" evidence="1">
    <location>
        <begin position="94"/>
        <end position="108"/>
    </location>
</feature>
<proteinExistence type="predicted"/>
<reference evidence="2 3" key="1">
    <citation type="journal article" date="2019" name="Nat. Ecol. Evol.">
        <title>Megaphylogeny resolves global patterns of mushroom evolution.</title>
        <authorList>
            <person name="Varga T."/>
            <person name="Krizsan K."/>
            <person name="Foldi C."/>
            <person name="Dima B."/>
            <person name="Sanchez-Garcia M."/>
            <person name="Sanchez-Ramirez S."/>
            <person name="Szollosi G.J."/>
            <person name="Szarkandi J.G."/>
            <person name="Papp V."/>
            <person name="Albert L."/>
            <person name="Andreopoulos W."/>
            <person name="Angelini C."/>
            <person name="Antonin V."/>
            <person name="Barry K.W."/>
            <person name="Bougher N.L."/>
            <person name="Buchanan P."/>
            <person name="Buyck B."/>
            <person name="Bense V."/>
            <person name="Catcheside P."/>
            <person name="Chovatia M."/>
            <person name="Cooper J."/>
            <person name="Damon W."/>
            <person name="Desjardin D."/>
            <person name="Finy P."/>
            <person name="Geml J."/>
            <person name="Haridas S."/>
            <person name="Hughes K."/>
            <person name="Justo A."/>
            <person name="Karasinski D."/>
            <person name="Kautmanova I."/>
            <person name="Kiss B."/>
            <person name="Kocsube S."/>
            <person name="Kotiranta H."/>
            <person name="LaButti K.M."/>
            <person name="Lechner B.E."/>
            <person name="Liimatainen K."/>
            <person name="Lipzen A."/>
            <person name="Lukacs Z."/>
            <person name="Mihaltcheva S."/>
            <person name="Morgado L.N."/>
            <person name="Niskanen T."/>
            <person name="Noordeloos M.E."/>
            <person name="Ohm R.A."/>
            <person name="Ortiz-Santana B."/>
            <person name="Ovrebo C."/>
            <person name="Racz N."/>
            <person name="Riley R."/>
            <person name="Savchenko A."/>
            <person name="Shiryaev A."/>
            <person name="Soop K."/>
            <person name="Spirin V."/>
            <person name="Szebenyi C."/>
            <person name="Tomsovsky M."/>
            <person name="Tulloss R.E."/>
            <person name="Uehling J."/>
            <person name="Grigoriev I.V."/>
            <person name="Vagvolgyi C."/>
            <person name="Papp T."/>
            <person name="Martin F.M."/>
            <person name="Miettinen O."/>
            <person name="Hibbett D.S."/>
            <person name="Nagy L.G."/>
        </authorList>
    </citation>
    <scope>NUCLEOTIDE SEQUENCE [LARGE SCALE GENOMIC DNA]</scope>
    <source>
        <strain evidence="2 3">CBS 962.96</strain>
    </source>
</reference>
<organism evidence="2 3">
    <name type="scientific">Dendrothele bispora (strain CBS 962.96)</name>
    <dbReference type="NCBI Taxonomy" id="1314807"/>
    <lineage>
        <taxon>Eukaryota</taxon>
        <taxon>Fungi</taxon>
        <taxon>Dikarya</taxon>
        <taxon>Basidiomycota</taxon>
        <taxon>Agaricomycotina</taxon>
        <taxon>Agaricomycetes</taxon>
        <taxon>Agaricomycetidae</taxon>
        <taxon>Agaricales</taxon>
        <taxon>Agaricales incertae sedis</taxon>
        <taxon>Dendrothele</taxon>
    </lineage>
</organism>
<dbReference type="EMBL" id="ML179178">
    <property type="protein sequence ID" value="THU96395.1"/>
    <property type="molecule type" value="Genomic_DNA"/>
</dbReference>
<name>A0A4V4HFV4_DENBC</name>
<evidence type="ECO:0000256" key="1">
    <source>
        <dbReference type="SAM" id="MobiDB-lite"/>
    </source>
</evidence>
<feature type="compositionally biased region" description="Basic residues" evidence="1">
    <location>
        <begin position="144"/>
        <end position="172"/>
    </location>
</feature>
<feature type="region of interest" description="Disordered" evidence="1">
    <location>
        <begin position="1"/>
        <end position="21"/>
    </location>
</feature>
<dbReference type="AlphaFoldDB" id="A0A4V4HFV4"/>
<feature type="region of interest" description="Disordered" evidence="1">
    <location>
        <begin position="59"/>
        <end position="320"/>
    </location>
</feature>
<feature type="compositionally biased region" description="Basic and acidic residues" evidence="1">
    <location>
        <begin position="247"/>
        <end position="293"/>
    </location>
</feature>
<gene>
    <name evidence="2" type="ORF">K435DRAFT_858613</name>
</gene>